<sequence length="207" mass="23447">MQPRRIARELALLSASQLPNKPERLQEKDLQAIVVTAIRTLSSEANEALESAAAELQQSNSRLLNSETRASDVEASRSMVESAIALAQTAINRVGMALEVPEFIQLSNQHDVRDYALQLVTVLKEESKRIDEVLSESLVDWQLSRLAAVDRNILRIATAEMMFLRVDHRIAIDEAVELAKRYSDEESHRFINGVLRRVFEQLRARKD</sequence>
<dbReference type="InterPro" id="IPR006027">
    <property type="entry name" value="NusB_RsmB_TIM44"/>
</dbReference>
<feature type="coiled-coil region" evidence="7">
    <location>
        <begin position="42"/>
        <end position="69"/>
    </location>
</feature>
<accession>A0A7C3PA70</accession>
<dbReference type="AlphaFoldDB" id="A0A7C3PA70"/>
<dbReference type="SUPFAM" id="SSF48013">
    <property type="entry name" value="NusB-like"/>
    <property type="match status" value="1"/>
</dbReference>
<name>A0A7C3PA70_9CYAN</name>
<feature type="domain" description="NusB/RsmB/TIM44" evidence="8">
    <location>
        <begin position="108"/>
        <end position="198"/>
    </location>
</feature>
<keyword evidence="3 6" id="KW-0694">RNA-binding</keyword>
<evidence type="ECO:0000256" key="2">
    <source>
        <dbReference type="ARBA" id="ARBA00022814"/>
    </source>
</evidence>
<evidence type="ECO:0000256" key="1">
    <source>
        <dbReference type="ARBA" id="ARBA00005952"/>
    </source>
</evidence>
<protein>
    <recommendedName>
        <fullName evidence="6">Transcription antitermination protein NusB</fullName>
    </recommendedName>
    <alternativeName>
        <fullName evidence="6">Antitermination factor NusB</fullName>
    </alternativeName>
</protein>
<keyword evidence="7" id="KW-0175">Coiled coil</keyword>
<dbReference type="NCBIfam" id="TIGR01951">
    <property type="entry name" value="nusB"/>
    <property type="match status" value="1"/>
</dbReference>
<dbReference type="Pfam" id="PF01029">
    <property type="entry name" value="NusB"/>
    <property type="match status" value="1"/>
</dbReference>
<comment type="caution">
    <text evidence="9">The sequence shown here is derived from an EMBL/GenBank/DDBJ whole genome shotgun (WGS) entry which is preliminary data.</text>
</comment>
<evidence type="ECO:0000259" key="8">
    <source>
        <dbReference type="Pfam" id="PF01029"/>
    </source>
</evidence>
<evidence type="ECO:0000256" key="5">
    <source>
        <dbReference type="ARBA" id="ARBA00023163"/>
    </source>
</evidence>
<keyword evidence="4 6" id="KW-0805">Transcription regulation</keyword>
<dbReference type="InterPro" id="IPR011605">
    <property type="entry name" value="NusB_fam"/>
</dbReference>
<dbReference type="GO" id="GO:0006353">
    <property type="term" value="P:DNA-templated transcription termination"/>
    <property type="evidence" value="ECO:0007669"/>
    <property type="project" value="UniProtKB-UniRule"/>
</dbReference>
<keyword evidence="2 6" id="KW-0889">Transcription antitermination</keyword>
<dbReference type="GO" id="GO:0005829">
    <property type="term" value="C:cytosol"/>
    <property type="evidence" value="ECO:0007669"/>
    <property type="project" value="TreeGrafter"/>
</dbReference>
<comment type="similarity">
    <text evidence="1 6">Belongs to the NusB family.</text>
</comment>
<dbReference type="EMBL" id="DSRU01000022">
    <property type="protein sequence ID" value="HFM96432.1"/>
    <property type="molecule type" value="Genomic_DNA"/>
</dbReference>
<dbReference type="GO" id="GO:0003723">
    <property type="term" value="F:RNA binding"/>
    <property type="evidence" value="ECO:0007669"/>
    <property type="project" value="UniProtKB-UniRule"/>
</dbReference>
<evidence type="ECO:0000313" key="9">
    <source>
        <dbReference type="EMBL" id="HFM96432.1"/>
    </source>
</evidence>
<keyword evidence="5 6" id="KW-0804">Transcription</keyword>
<organism evidence="9">
    <name type="scientific">Oscillatoriales cyanobacterium SpSt-418</name>
    <dbReference type="NCBI Taxonomy" id="2282169"/>
    <lineage>
        <taxon>Bacteria</taxon>
        <taxon>Bacillati</taxon>
        <taxon>Cyanobacteriota</taxon>
        <taxon>Cyanophyceae</taxon>
        <taxon>Oscillatoriophycideae</taxon>
        <taxon>Oscillatoriales</taxon>
    </lineage>
</organism>
<dbReference type="PANTHER" id="PTHR11078:SF3">
    <property type="entry name" value="ANTITERMINATION NUSB DOMAIN-CONTAINING PROTEIN"/>
    <property type="match status" value="1"/>
</dbReference>
<proteinExistence type="inferred from homology"/>
<dbReference type="Gene3D" id="1.10.940.10">
    <property type="entry name" value="NusB-like"/>
    <property type="match status" value="1"/>
</dbReference>
<dbReference type="HAMAP" id="MF_00073">
    <property type="entry name" value="NusB"/>
    <property type="match status" value="1"/>
</dbReference>
<evidence type="ECO:0000256" key="3">
    <source>
        <dbReference type="ARBA" id="ARBA00022884"/>
    </source>
</evidence>
<dbReference type="PANTHER" id="PTHR11078">
    <property type="entry name" value="N UTILIZATION SUBSTANCE PROTEIN B-RELATED"/>
    <property type="match status" value="1"/>
</dbReference>
<evidence type="ECO:0000256" key="6">
    <source>
        <dbReference type="HAMAP-Rule" id="MF_00073"/>
    </source>
</evidence>
<evidence type="ECO:0000256" key="7">
    <source>
        <dbReference type="SAM" id="Coils"/>
    </source>
</evidence>
<comment type="function">
    <text evidence="6">Involved in transcription antitermination. Required for transcription of ribosomal RNA (rRNA) genes. Binds specifically to the boxA antiterminator sequence of the ribosomal RNA (rrn) operons.</text>
</comment>
<gene>
    <name evidence="6 9" type="primary">nusB</name>
    <name evidence="9" type="ORF">ENR64_01450</name>
</gene>
<reference evidence="9" key="1">
    <citation type="journal article" date="2020" name="mSystems">
        <title>Genome- and Community-Level Interaction Insights into Carbon Utilization and Element Cycling Functions of Hydrothermarchaeota in Hydrothermal Sediment.</title>
        <authorList>
            <person name="Zhou Z."/>
            <person name="Liu Y."/>
            <person name="Xu W."/>
            <person name="Pan J."/>
            <person name="Luo Z.H."/>
            <person name="Li M."/>
        </authorList>
    </citation>
    <scope>NUCLEOTIDE SEQUENCE [LARGE SCALE GENOMIC DNA]</scope>
    <source>
        <strain evidence="9">SpSt-418</strain>
    </source>
</reference>
<dbReference type="GO" id="GO:0031564">
    <property type="term" value="P:transcription antitermination"/>
    <property type="evidence" value="ECO:0007669"/>
    <property type="project" value="UniProtKB-KW"/>
</dbReference>
<evidence type="ECO:0000256" key="4">
    <source>
        <dbReference type="ARBA" id="ARBA00023015"/>
    </source>
</evidence>
<dbReference type="InterPro" id="IPR035926">
    <property type="entry name" value="NusB-like_sf"/>
</dbReference>